<keyword evidence="4" id="KW-0574">Periplasm</keyword>
<dbReference type="InterPro" id="IPR038484">
    <property type="entry name" value="MucB/RseB_C_sf"/>
</dbReference>
<dbReference type="GO" id="GO:0030288">
    <property type="term" value="C:outer membrane-bounded periplasmic space"/>
    <property type="evidence" value="ECO:0007669"/>
    <property type="project" value="TreeGrafter"/>
</dbReference>
<dbReference type="GO" id="GO:0045152">
    <property type="term" value="F:antisigma factor binding"/>
    <property type="evidence" value="ECO:0007669"/>
    <property type="project" value="TreeGrafter"/>
</dbReference>
<feature type="domain" description="MucB/RseB C-terminal" evidence="6">
    <location>
        <begin position="230"/>
        <end position="321"/>
    </location>
</feature>
<proteinExistence type="inferred from homology"/>
<evidence type="ECO:0000256" key="2">
    <source>
        <dbReference type="ARBA" id="ARBA00008150"/>
    </source>
</evidence>
<dbReference type="InterPro" id="IPR005588">
    <property type="entry name" value="MucB_RseB"/>
</dbReference>
<dbReference type="InterPro" id="IPR033434">
    <property type="entry name" value="MucB/RseB_N"/>
</dbReference>
<dbReference type="Pfam" id="PF03888">
    <property type="entry name" value="MucB_RseB"/>
    <property type="match status" value="1"/>
</dbReference>
<organism evidence="7 8">
    <name type="scientific">Thiocystis violascens (strain ATCC 17096 / DSM 198 / 6111)</name>
    <name type="common">Chromatium violascens</name>
    <dbReference type="NCBI Taxonomy" id="765911"/>
    <lineage>
        <taxon>Bacteria</taxon>
        <taxon>Pseudomonadati</taxon>
        <taxon>Pseudomonadota</taxon>
        <taxon>Gammaproteobacteria</taxon>
        <taxon>Chromatiales</taxon>
        <taxon>Chromatiaceae</taxon>
        <taxon>Thiocystis</taxon>
    </lineage>
</organism>
<dbReference type="EMBL" id="CP003154">
    <property type="protein sequence ID" value="AFL72659.1"/>
    <property type="molecule type" value="Genomic_DNA"/>
</dbReference>
<feature type="domain" description="MucB/RseB N-terminal" evidence="5">
    <location>
        <begin position="47"/>
        <end position="210"/>
    </location>
</feature>
<keyword evidence="3" id="KW-0732">Signal</keyword>
<dbReference type="PIRSF" id="PIRSF005427">
    <property type="entry name" value="RseB"/>
    <property type="match status" value="1"/>
</dbReference>
<evidence type="ECO:0000256" key="3">
    <source>
        <dbReference type="ARBA" id="ARBA00022729"/>
    </source>
</evidence>
<dbReference type="Pfam" id="PF17188">
    <property type="entry name" value="MucB_RseB_C"/>
    <property type="match status" value="1"/>
</dbReference>
<evidence type="ECO:0000313" key="8">
    <source>
        <dbReference type="Proteomes" id="UP000006062"/>
    </source>
</evidence>
<dbReference type="InterPro" id="IPR033436">
    <property type="entry name" value="MucB/RseB_C"/>
</dbReference>
<dbReference type="PANTHER" id="PTHR38782:SF1">
    <property type="entry name" value="SIGMA-E FACTOR REGULATORY PROTEIN RSEB"/>
    <property type="match status" value="1"/>
</dbReference>
<accession>I3Y6P1</accession>
<dbReference type="PANTHER" id="PTHR38782">
    <property type="match status" value="1"/>
</dbReference>
<dbReference type="RefSeq" id="WP_014777155.1">
    <property type="nucleotide sequence ID" value="NC_018012.1"/>
</dbReference>
<dbReference type="Gene3D" id="3.30.200.100">
    <property type="entry name" value="MucB/RseB, C-terminal domain"/>
    <property type="match status" value="1"/>
</dbReference>
<comment type="subcellular location">
    <subcellularLocation>
        <location evidence="1">Periplasm</location>
    </subcellularLocation>
</comment>
<dbReference type="AlphaFoldDB" id="I3Y6P1"/>
<dbReference type="eggNOG" id="COG3026">
    <property type="taxonomic scope" value="Bacteria"/>
</dbReference>
<evidence type="ECO:0000313" key="7">
    <source>
        <dbReference type="EMBL" id="AFL72659.1"/>
    </source>
</evidence>
<dbReference type="GO" id="GO:0032885">
    <property type="term" value="P:regulation of polysaccharide biosynthetic process"/>
    <property type="evidence" value="ECO:0007669"/>
    <property type="project" value="TreeGrafter"/>
</dbReference>
<name>I3Y6P1_THIV6</name>
<protein>
    <submittedName>
        <fullName evidence="7">Negative regulator of sigma E activity</fullName>
    </submittedName>
</protein>
<keyword evidence="8" id="KW-1185">Reference proteome</keyword>
<dbReference type="HOGENOM" id="CLU_054710_0_0_6"/>
<dbReference type="Gene3D" id="2.50.20.10">
    <property type="entry name" value="Lipoprotein localisation LolA/LolB/LppX"/>
    <property type="match status" value="1"/>
</dbReference>
<evidence type="ECO:0000256" key="1">
    <source>
        <dbReference type="ARBA" id="ARBA00004418"/>
    </source>
</evidence>
<gene>
    <name evidence="7" type="ordered locus">Thivi_0603</name>
</gene>
<evidence type="ECO:0000259" key="6">
    <source>
        <dbReference type="Pfam" id="PF17188"/>
    </source>
</evidence>
<dbReference type="KEGG" id="tvi:Thivi_0603"/>
<evidence type="ECO:0000256" key="4">
    <source>
        <dbReference type="ARBA" id="ARBA00022764"/>
    </source>
</evidence>
<sequence length="327" mass="35620">MKSHANVRMTLWWGGILLFCGFGAIGLSMSAAGEDEAPPVDAARQVGDLLERMAEALRSLNYEGTLVYLHENRLETLNLLHHVEQGRVQERLVSLSGPVRAVARERDRVLCALPDGHPFSVERHGGGHILATDGIDPAALGRYYRTAILGVARVAGRETNVVGIIPRDQLRYGYRFHIDRETALPLKSDLIDLHEEPLEQLMFTSIVFKPSDGVAPELVGQPVRNAPVTESASRWRFDDPPAGFQLVMHTTMQQPDGSAAEHFLFTDRLSAYSIYVEEGIQDGLNGLTNIGAVHAMGGKVEGHQVTVIGEVPAATVQAAIAGARRSP</sequence>
<dbReference type="STRING" id="765911.Thivi_0603"/>
<dbReference type="Proteomes" id="UP000006062">
    <property type="component" value="Chromosome"/>
</dbReference>
<dbReference type="CDD" id="cd16327">
    <property type="entry name" value="RseB"/>
    <property type="match status" value="1"/>
</dbReference>
<evidence type="ECO:0000259" key="5">
    <source>
        <dbReference type="Pfam" id="PF03888"/>
    </source>
</evidence>
<reference evidence="7 8" key="1">
    <citation type="submission" date="2012-06" db="EMBL/GenBank/DDBJ databases">
        <title>Complete sequence of Thiocystis violascens DSM 198.</title>
        <authorList>
            <consortium name="US DOE Joint Genome Institute"/>
            <person name="Lucas S."/>
            <person name="Han J."/>
            <person name="Lapidus A."/>
            <person name="Cheng J.-F."/>
            <person name="Goodwin L."/>
            <person name="Pitluck S."/>
            <person name="Peters L."/>
            <person name="Ovchinnikova G."/>
            <person name="Teshima H."/>
            <person name="Detter J.C."/>
            <person name="Han C."/>
            <person name="Tapia R."/>
            <person name="Land M."/>
            <person name="Hauser L."/>
            <person name="Kyrpides N."/>
            <person name="Ivanova N."/>
            <person name="Pagani I."/>
            <person name="Vogl K."/>
            <person name="Liu Z."/>
            <person name="Frigaard N.-U."/>
            <person name="Bryant D."/>
            <person name="Woyke T."/>
        </authorList>
    </citation>
    <scope>NUCLEOTIDE SEQUENCE [LARGE SCALE GENOMIC DNA]</scope>
    <source>
        <strain evidence="8">ATCC 17096 / DSM 198 / 6111</strain>
    </source>
</reference>
<comment type="similarity">
    <text evidence="2">Belongs to the RseB family.</text>
</comment>